<dbReference type="NCBIfam" id="TIGR00492">
    <property type="entry name" value="alr"/>
    <property type="match status" value="1"/>
</dbReference>
<evidence type="ECO:0000256" key="3">
    <source>
        <dbReference type="ARBA" id="ARBA00013089"/>
    </source>
</evidence>
<feature type="active site" description="Proton acceptor; specific for L-alanine" evidence="7">
    <location>
        <position position="274"/>
    </location>
</feature>
<reference evidence="11" key="1">
    <citation type="journal article" date="2014" name="Int. J. Syst. Evol. Microbiol.">
        <title>Complete genome sequence of Corynebacterium casei LMG S-19264T (=DSM 44701T), isolated from a smear-ripened cheese.</title>
        <authorList>
            <consortium name="US DOE Joint Genome Institute (JGI-PGF)"/>
            <person name="Walter F."/>
            <person name="Albersmeier A."/>
            <person name="Kalinowski J."/>
            <person name="Ruckert C."/>
        </authorList>
    </citation>
    <scope>NUCLEOTIDE SEQUENCE</scope>
    <source>
        <strain evidence="11">CGMCC 1.8984</strain>
    </source>
</reference>
<dbReference type="PANTHER" id="PTHR30511:SF0">
    <property type="entry name" value="ALANINE RACEMASE, CATABOLIC-RELATED"/>
    <property type="match status" value="1"/>
</dbReference>
<evidence type="ECO:0000313" key="12">
    <source>
        <dbReference type="Proteomes" id="UP000636956"/>
    </source>
</evidence>
<dbReference type="CDD" id="cd00430">
    <property type="entry name" value="PLPDE_III_AR"/>
    <property type="match status" value="1"/>
</dbReference>
<dbReference type="SMART" id="SM01005">
    <property type="entry name" value="Ala_racemase_C"/>
    <property type="match status" value="1"/>
</dbReference>
<evidence type="ECO:0000259" key="10">
    <source>
        <dbReference type="SMART" id="SM01005"/>
    </source>
</evidence>
<comment type="caution">
    <text evidence="11">The sequence shown here is derived from an EMBL/GenBank/DDBJ whole genome shotgun (WGS) entry which is preliminary data.</text>
</comment>
<organism evidence="11 12">
    <name type="scientific">Agromyces bauzanensis</name>
    <dbReference type="NCBI Taxonomy" id="1308924"/>
    <lineage>
        <taxon>Bacteria</taxon>
        <taxon>Bacillati</taxon>
        <taxon>Actinomycetota</taxon>
        <taxon>Actinomycetes</taxon>
        <taxon>Micrococcales</taxon>
        <taxon>Microbacteriaceae</taxon>
        <taxon>Agromyces</taxon>
    </lineage>
</organism>
<feature type="binding site" evidence="7 9">
    <location>
        <position position="143"/>
    </location>
    <ligand>
        <name>substrate</name>
    </ligand>
</feature>
<keyword evidence="12" id="KW-1185">Reference proteome</keyword>
<protein>
    <recommendedName>
        <fullName evidence="6 7">Alanine racemase</fullName>
        <ecNumber evidence="3 7">5.1.1.1</ecNumber>
    </recommendedName>
</protein>
<dbReference type="PROSITE" id="PS00395">
    <property type="entry name" value="ALANINE_RACEMASE"/>
    <property type="match status" value="1"/>
</dbReference>
<comment type="similarity">
    <text evidence="7">Belongs to the alanine racemase family.</text>
</comment>
<evidence type="ECO:0000256" key="2">
    <source>
        <dbReference type="ARBA" id="ARBA00001933"/>
    </source>
</evidence>
<evidence type="ECO:0000313" key="11">
    <source>
        <dbReference type="EMBL" id="GGJ76154.1"/>
    </source>
</evidence>
<comment type="cofactor">
    <cofactor evidence="2 7 8">
        <name>pyridoxal 5'-phosphate</name>
        <dbReference type="ChEBI" id="CHEBI:597326"/>
    </cofactor>
</comment>
<dbReference type="InterPro" id="IPR001608">
    <property type="entry name" value="Ala_racemase_N"/>
</dbReference>
<dbReference type="SUPFAM" id="SSF51419">
    <property type="entry name" value="PLP-binding barrel"/>
    <property type="match status" value="1"/>
</dbReference>
<evidence type="ECO:0000256" key="1">
    <source>
        <dbReference type="ARBA" id="ARBA00000316"/>
    </source>
</evidence>
<dbReference type="Pfam" id="PF00842">
    <property type="entry name" value="Ala_racemase_C"/>
    <property type="match status" value="1"/>
</dbReference>
<sequence>MNASPDADAATRPFREAVVDLDAIRENVADLARLVAPAQAMAVVKADAYGHGAVPVARAALAGGATWLGVADLAEAVAIRAAGIRAPLLAWLHDPDAAFATAVERDVDLGVSSLAQLEAIVAASASVGRPARVHLKIDTGLSRNGVAPEAWAEAVAAAVRLERAGRVRVRGIFSHLANTSAEEDAAQLAAFEAALAAASAAGLAPEVRHIASTAGALRRPESRYDLVRLGIGIYGIPPFGDGTKAADLGLRPAMTLRGRVAAVRRIDAGTGVSYGHAWRADRPTTVALVPLGYADGVPRQASGRGEVWLAGARRRIVGRIAMDQFLVDVGDDAVAVGDEVVLFGDPATGAPSADDWGDAADTIGYEIVTRIGPRVPRTYVGGA</sequence>
<dbReference type="InterPro" id="IPR000821">
    <property type="entry name" value="Ala_racemase"/>
</dbReference>
<evidence type="ECO:0000256" key="5">
    <source>
        <dbReference type="ARBA" id="ARBA00023235"/>
    </source>
</evidence>
<dbReference type="PRINTS" id="PR00992">
    <property type="entry name" value="ALARACEMASE"/>
</dbReference>
<feature type="modified residue" description="N6-(pyridoxal phosphate)lysine" evidence="7 8">
    <location>
        <position position="45"/>
    </location>
</feature>
<comment type="catalytic activity">
    <reaction evidence="1 7">
        <text>L-alanine = D-alanine</text>
        <dbReference type="Rhea" id="RHEA:20249"/>
        <dbReference type="ChEBI" id="CHEBI:57416"/>
        <dbReference type="ChEBI" id="CHEBI:57972"/>
        <dbReference type="EC" id="5.1.1.1"/>
    </reaction>
</comment>
<feature type="active site" description="Proton acceptor; specific for D-alanine" evidence="7">
    <location>
        <position position="45"/>
    </location>
</feature>
<dbReference type="InterPro" id="IPR011079">
    <property type="entry name" value="Ala_racemase_C"/>
</dbReference>
<feature type="binding site" evidence="7 9">
    <location>
        <position position="322"/>
    </location>
    <ligand>
        <name>substrate</name>
    </ligand>
</feature>
<reference evidence="11" key="2">
    <citation type="submission" date="2020-09" db="EMBL/GenBank/DDBJ databases">
        <authorList>
            <person name="Sun Q."/>
            <person name="Zhou Y."/>
        </authorList>
    </citation>
    <scope>NUCLEOTIDE SEQUENCE</scope>
    <source>
        <strain evidence="11">CGMCC 1.8984</strain>
    </source>
</reference>
<dbReference type="RefSeq" id="WP_188742631.1">
    <property type="nucleotide sequence ID" value="NZ_BAABFW010000021.1"/>
</dbReference>
<keyword evidence="4 7" id="KW-0663">Pyridoxal phosphate</keyword>
<dbReference type="Gene3D" id="2.40.37.10">
    <property type="entry name" value="Lyase, Ornithine Decarboxylase, Chain A, domain 1"/>
    <property type="match status" value="1"/>
</dbReference>
<dbReference type="GO" id="GO:0030170">
    <property type="term" value="F:pyridoxal phosphate binding"/>
    <property type="evidence" value="ECO:0007669"/>
    <property type="project" value="UniProtKB-UniRule"/>
</dbReference>
<dbReference type="SUPFAM" id="SSF50621">
    <property type="entry name" value="Alanine racemase C-terminal domain-like"/>
    <property type="match status" value="1"/>
</dbReference>
<dbReference type="HAMAP" id="MF_01201">
    <property type="entry name" value="Ala_racemase"/>
    <property type="match status" value="1"/>
</dbReference>
<evidence type="ECO:0000256" key="6">
    <source>
        <dbReference type="ARBA" id="ARBA00072221"/>
    </source>
</evidence>
<dbReference type="Proteomes" id="UP000636956">
    <property type="component" value="Unassembled WGS sequence"/>
</dbReference>
<evidence type="ECO:0000256" key="8">
    <source>
        <dbReference type="PIRSR" id="PIRSR600821-50"/>
    </source>
</evidence>
<dbReference type="InterPro" id="IPR009006">
    <property type="entry name" value="Ala_racemase/Decarboxylase_C"/>
</dbReference>
<evidence type="ECO:0000256" key="9">
    <source>
        <dbReference type="PIRSR" id="PIRSR600821-52"/>
    </source>
</evidence>
<accession>A0A917PGD6</accession>
<dbReference type="Gene3D" id="3.20.20.10">
    <property type="entry name" value="Alanine racemase"/>
    <property type="match status" value="1"/>
</dbReference>
<dbReference type="PANTHER" id="PTHR30511">
    <property type="entry name" value="ALANINE RACEMASE"/>
    <property type="match status" value="1"/>
</dbReference>
<dbReference type="AlphaFoldDB" id="A0A917PGD6"/>
<proteinExistence type="inferred from homology"/>
<dbReference type="EMBL" id="BMMD01000005">
    <property type="protein sequence ID" value="GGJ76154.1"/>
    <property type="molecule type" value="Genomic_DNA"/>
</dbReference>
<evidence type="ECO:0000256" key="4">
    <source>
        <dbReference type="ARBA" id="ARBA00022898"/>
    </source>
</evidence>
<dbReference type="GO" id="GO:0008784">
    <property type="term" value="F:alanine racemase activity"/>
    <property type="evidence" value="ECO:0007669"/>
    <property type="project" value="UniProtKB-UniRule"/>
</dbReference>
<dbReference type="FunFam" id="3.20.20.10:FF:000002">
    <property type="entry name" value="Alanine racemase"/>
    <property type="match status" value="1"/>
</dbReference>
<dbReference type="GO" id="GO:0005829">
    <property type="term" value="C:cytosol"/>
    <property type="evidence" value="ECO:0007669"/>
    <property type="project" value="TreeGrafter"/>
</dbReference>
<dbReference type="FunFam" id="2.40.37.10:FF:000015">
    <property type="entry name" value="Alanine racemase"/>
    <property type="match status" value="1"/>
</dbReference>
<comment type="pathway">
    <text evidence="7">Amino-acid biosynthesis; D-alanine biosynthesis; D-alanine from L-alanine: step 1/1.</text>
</comment>
<gene>
    <name evidence="11" type="primary">alr</name>
    <name evidence="11" type="ORF">GCM10011372_13020</name>
</gene>
<dbReference type="EC" id="5.1.1.1" evidence="3 7"/>
<dbReference type="InterPro" id="IPR029066">
    <property type="entry name" value="PLP-binding_barrel"/>
</dbReference>
<comment type="function">
    <text evidence="7">Catalyzes the interconversion of L-alanine and D-alanine. May also act on other amino acids.</text>
</comment>
<dbReference type="Pfam" id="PF01168">
    <property type="entry name" value="Ala_racemase_N"/>
    <property type="match status" value="1"/>
</dbReference>
<feature type="domain" description="Alanine racemase C-terminal" evidence="10">
    <location>
        <begin position="253"/>
        <end position="380"/>
    </location>
</feature>
<evidence type="ECO:0000256" key="7">
    <source>
        <dbReference type="HAMAP-Rule" id="MF_01201"/>
    </source>
</evidence>
<name>A0A917PGD6_9MICO</name>
<dbReference type="InterPro" id="IPR020622">
    <property type="entry name" value="Ala_racemase_pyridoxalP-BS"/>
</dbReference>
<dbReference type="GO" id="GO:0030632">
    <property type="term" value="P:D-alanine biosynthetic process"/>
    <property type="evidence" value="ECO:0007669"/>
    <property type="project" value="UniProtKB-UniRule"/>
</dbReference>
<dbReference type="GO" id="GO:0009252">
    <property type="term" value="P:peptidoglycan biosynthetic process"/>
    <property type="evidence" value="ECO:0007669"/>
    <property type="project" value="TreeGrafter"/>
</dbReference>
<keyword evidence="5 7" id="KW-0413">Isomerase</keyword>